<evidence type="ECO:0000313" key="2">
    <source>
        <dbReference type="EMBL" id="GJE90750.1"/>
    </source>
</evidence>
<dbReference type="Gene3D" id="3.30.530.20">
    <property type="match status" value="1"/>
</dbReference>
<dbReference type="InterPro" id="IPR024500">
    <property type="entry name" value="DUF3074"/>
</dbReference>
<reference evidence="2 3" key="1">
    <citation type="submission" date="2021-08" db="EMBL/GenBank/DDBJ databases">
        <title>Draft Genome Sequence of Phanerochaete sordida strain YK-624.</title>
        <authorList>
            <person name="Mori T."/>
            <person name="Dohra H."/>
            <person name="Suzuki T."/>
            <person name="Kawagishi H."/>
            <person name="Hirai H."/>
        </authorList>
    </citation>
    <scope>NUCLEOTIDE SEQUENCE [LARGE SCALE GENOMIC DNA]</scope>
    <source>
        <strain evidence="2 3">YK-624</strain>
    </source>
</reference>
<dbReference type="Pfam" id="PF11274">
    <property type="entry name" value="DUF3074"/>
    <property type="match status" value="1"/>
</dbReference>
<dbReference type="PANTHER" id="PTHR40370:SF1">
    <property type="entry name" value="DUF3074 DOMAIN-CONTAINING PROTEIN"/>
    <property type="match status" value="1"/>
</dbReference>
<dbReference type="EMBL" id="BPQB01000018">
    <property type="protein sequence ID" value="GJE90750.1"/>
    <property type="molecule type" value="Genomic_DNA"/>
</dbReference>
<accession>A0A9P3GBB3</accession>
<dbReference type="Proteomes" id="UP000703269">
    <property type="component" value="Unassembled WGS sequence"/>
</dbReference>
<dbReference type="PANTHER" id="PTHR40370">
    <property type="entry name" value="EXPRESSED PROTEIN"/>
    <property type="match status" value="1"/>
</dbReference>
<proteinExistence type="predicted"/>
<organism evidence="2 3">
    <name type="scientific">Phanerochaete sordida</name>
    <dbReference type="NCBI Taxonomy" id="48140"/>
    <lineage>
        <taxon>Eukaryota</taxon>
        <taxon>Fungi</taxon>
        <taxon>Dikarya</taxon>
        <taxon>Basidiomycota</taxon>
        <taxon>Agaricomycotina</taxon>
        <taxon>Agaricomycetes</taxon>
        <taxon>Polyporales</taxon>
        <taxon>Phanerochaetaceae</taxon>
        <taxon>Phanerochaete</taxon>
    </lineage>
</organism>
<keyword evidence="3" id="KW-1185">Reference proteome</keyword>
<evidence type="ECO:0000313" key="3">
    <source>
        <dbReference type="Proteomes" id="UP000703269"/>
    </source>
</evidence>
<name>A0A9P3GBB3_9APHY</name>
<feature type="domain" description="DUF3074" evidence="1">
    <location>
        <begin position="62"/>
        <end position="225"/>
    </location>
</feature>
<gene>
    <name evidence="2" type="ORF">PsYK624_068940</name>
</gene>
<dbReference type="AlphaFoldDB" id="A0A9P3GBB3"/>
<dbReference type="OrthoDB" id="6423603at2759"/>
<dbReference type="InterPro" id="IPR023393">
    <property type="entry name" value="START-like_dom_sf"/>
</dbReference>
<comment type="caution">
    <text evidence="2">The sequence shown here is derived from an EMBL/GenBank/DDBJ whole genome shotgun (WGS) entry which is preliminary data.</text>
</comment>
<evidence type="ECO:0000259" key="1">
    <source>
        <dbReference type="Pfam" id="PF11274"/>
    </source>
</evidence>
<protein>
    <submittedName>
        <fullName evidence="2">DUF3074 domain-containing protein</fullName>
    </submittedName>
</protein>
<dbReference type="SUPFAM" id="SSF55961">
    <property type="entry name" value="Bet v1-like"/>
    <property type="match status" value="1"/>
</dbReference>
<sequence>MSNDYQLSLTPVRVTELPPADKLIAQGNSVLETTNNWKPGKTYHNSVRTFSRVKFRGEIANWHCRLSEHGPEDGTFDEFWERLAGDKNENEANYVETVERAILVKQVSPTQSIWTMHYKFPPPVSPRVFTVLQTAVLSETSPRTGILVSIPVDLSPVPEWAKLEENNKRVKGRYVSVERLRELPDGRLEWRMATTSVAGGMVLQSLTEMSMPANIAHDVPGFVNFLRATRPKPTSPVVGVPVAAEVHAAEADAQGPSLVAPVTA</sequence>